<dbReference type="PANTHER" id="PTHR43811">
    <property type="entry name" value="FKBP-TYPE PEPTIDYL-PROLYL CIS-TRANS ISOMERASE FKPA"/>
    <property type="match status" value="1"/>
</dbReference>
<evidence type="ECO:0000256" key="2">
    <source>
        <dbReference type="ARBA" id="ARBA00006577"/>
    </source>
</evidence>
<dbReference type="GO" id="GO:0003755">
    <property type="term" value="F:peptidyl-prolyl cis-trans isomerase activity"/>
    <property type="evidence" value="ECO:0007669"/>
    <property type="project" value="UniProtKB-UniRule"/>
</dbReference>
<comment type="similarity">
    <text evidence="2 6">Belongs to the FKBP-type PPIase family.</text>
</comment>
<dbReference type="InterPro" id="IPR000774">
    <property type="entry name" value="PPIase_FKBP_N"/>
</dbReference>
<feature type="domain" description="PPIase FKBP-type" evidence="7">
    <location>
        <begin position="147"/>
        <end position="233"/>
    </location>
</feature>
<dbReference type="AlphaFoldDB" id="A0YFL7"/>
<keyword evidence="4 5" id="KW-0413">Isomerase</keyword>
<dbReference type="InterPro" id="IPR036944">
    <property type="entry name" value="PPIase_FKBP_N_sf"/>
</dbReference>
<dbReference type="PANTHER" id="PTHR43811:SF23">
    <property type="entry name" value="FKBP-TYPE 22 KDA PEPTIDYL-PROLYL CIS-TRANS ISOMERASE"/>
    <property type="match status" value="1"/>
</dbReference>
<dbReference type="EC" id="5.2.1.8" evidence="6"/>
<dbReference type="EMBL" id="AAVT01000008">
    <property type="protein sequence ID" value="EAW30431.1"/>
    <property type="molecule type" value="Genomic_DNA"/>
</dbReference>
<dbReference type="Gene3D" id="3.10.50.40">
    <property type="match status" value="1"/>
</dbReference>
<name>A0YFL7_9GAMM</name>
<dbReference type="Proteomes" id="UP000004931">
    <property type="component" value="Unassembled WGS sequence"/>
</dbReference>
<keyword evidence="9" id="KW-1185">Reference proteome</keyword>
<dbReference type="Pfam" id="PF01346">
    <property type="entry name" value="FKBP_N"/>
    <property type="match status" value="1"/>
</dbReference>
<dbReference type="SUPFAM" id="SSF54534">
    <property type="entry name" value="FKBP-like"/>
    <property type="match status" value="1"/>
</dbReference>
<dbReference type="FunFam" id="3.10.50.40:FF:000006">
    <property type="entry name" value="Peptidyl-prolyl cis-trans isomerase"/>
    <property type="match status" value="1"/>
</dbReference>
<dbReference type="PROSITE" id="PS50059">
    <property type="entry name" value="FKBP_PPIASE"/>
    <property type="match status" value="1"/>
</dbReference>
<dbReference type="eggNOG" id="COG0545">
    <property type="taxonomic scope" value="Bacteria"/>
</dbReference>
<comment type="caution">
    <text evidence="8">The sequence shown here is derived from an EMBL/GenBank/DDBJ whole genome shotgun (WGS) entry which is preliminary data.</text>
</comment>
<evidence type="ECO:0000313" key="8">
    <source>
        <dbReference type="EMBL" id="EAW30431.1"/>
    </source>
</evidence>
<accession>A0YFL7</accession>
<evidence type="ECO:0000313" key="9">
    <source>
        <dbReference type="Proteomes" id="UP000004931"/>
    </source>
</evidence>
<dbReference type="Pfam" id="PF00254">
    <property type="entry name" value="FKBP_C"/>
    <property type="match status" value="1"/>
</dbReference>
<reference evidence="8 9" key="1">
    <citation type="journal article" date="2010" name="J. Bacteriol.">
        <title>Genome sequence of the oligotrophic marine Gammaproteobacterium HTCC2143, isolated from the Oregon Coast.</title>
        <authorList>
            <person name="Oh H.M."/>
            <person name="Kang I."/>
            <person name="Ferriera S."/>
            <person name="Giovannoni S.J."/>
            <person name="Cho J.C."/>
        </authorList>
    </citation>
    <scope>NUCLEOTIDE SEQUENCE [LARGE SCALE GENOMIC DNA]</scope>
    <source>
        <strain evidence="8 9">HTCC2143</strain>
    </source>
</reference>
<keyword evidence="3 5" id="KW-0697">Rotamase</keyword>
<proteinExistence type="inferred from homology"/>
<evidence type="ECO:0000259" key="7">
    <source>
        <dbReference type="PROSITE" id="PS50059"/>
    </source>
</evidence>
<evidence type="ECO:0000256" key="5">
    <source>
        <dbReference type="PROSITE-ProRule" id="PRU00277"/>
    </source>
</evidence>
<dbReference type="NCBIfam" id="NF008602">
    <property type="entry name" value="PRK11570.1"/>
    <property type="match status" value="1"/>
</dbReference>
<gene>
    <name evidence="8" type="ORF">GP2143_09505</name>
</gene>
<dbReference type="InterPro" id="IPR001179">
    <property type="entry name" value="PPIase_FKBP_dom"/>
</dbReference>
<evidence type="ECO:0000256" key="6">
    <source>
        <dbReference type="RuleBase" id="RU003915"/>
    </source>
</evidence>
<sequence>MIFHYPFGDSVDKIMVDFRSIFFSEESTMSDKYSTVEQRVSYGIGRQMGDQLASNSFDGVDVDAVAEGLKDALNGIPSVVETGLLREAFEEITKRMEAKQAEESKTLAADGEVFLAENSQREGITVTASGLQYEVLTAGDGDKPLATSTVRTHYHGTLVDGTVFDSSVDRGEPTEFPVNGVIAGWTEALQMMGVGSKWRLYVPYTLAYGERGAGGAIGPYAALVFEVELLAIVS</sequence>
<evidence type="ECO:0000256" key="4">
    <source>
        <dbReference type="ARBA" id="ARBA00023235"/>
    </source>
</evidence>
<dbReference type="InterPro" id="IPR046357">
    <property type="entry name" value="PPIase_dom_sf"/>
</dbReference>
<organism evidence="8 9">
    <name type="scientific">marine gamma proteobacterium HTCC2143</name>
    <dbReference type="NCBI Taxonomy" id="247633"/>
    <lineage>
        <taxon>Bacteria</taxon>
        <taxon>Pseudomonadati</taxon>
        <taxon>Pseudomonadota</taxon>
        <taxon>Gammaproteobacteria</taxon>
        <taxon>Cellvibrionales</taxon>
        <taxon>Spongiibacteraceae</taxon>
        <taxon>BD1-7 clade</taxon>
    </lineage>
</organism>
<dbReference type="Gene3D" id="1.10.287.460">
    <property type="entry name" value="Peptidyl-prolyl cis-trans isomerase, FKBP-type, N-terminal domain"/>
    <property type="match status" value="1"/>
</dbReference>
<protein>
    <recommendedName>
        <fullName evidence="6">Peptidyl-prolyl cis-trans isomerase</fullName>
        <ecNumber evidence="6">5.2.1.8</ecNumber>
    </recommendedName>
</protein>
<evidence type="ECO:0000256" key="3">
    <source>
        <dbReference type="ARBA" id="ARBA00023110"/>
    </source>
</evidence>
<evidence type="ECO:0000256" key="1">
    <source>
        <dbReference type="ARBA" id="ARBA00000971"/>
    </source>
</evidence>
<comment type="catalytic activity">
    <reaction evidence="1 5 6">
        <text>[protein]-peptidylproline (omega=180) = [protein]-peptidylproline (omega=0)</text>
        <dbReference type="Rhea" id="RHEA:16237"/>
        <dbReference type="Rhea" id="RHEA-COMP:10747"/>
        <dbReference type="Rhea" id="RHEA-COMP:10748"/>
        <dbReference type="ChEBI" id="CHEBI:83833"/>
        <dbReference type="ChEBI" id="CHEBI:83834"/>
        <dbReference type="EC" id="5.2.1.8"/>
    </reaction>
</comment>
<dbReference type="STRING" id="247633.GP2143_09505"/>
<dbReference type="GO" id="GO:0006457">
    <property type="term" value="P:protein folding"/>
    <property type="evidence" value="ECO:0007669"/>
    <property type="project" value="InterPro"/>
</dbReference>